<dbReference type="InterPro" id="IPR032781">
    <property type="entry name" value="ABC_tran_Xtn"/>
</dbReference>
<dbReference type="HAMAP" id="MF_00847">
    <property type="entry name" value="EttA"/>
    <property type="match status" value="1"/>
</dbReference>
<dbReference type="Pfam" id="PF12848">
    <property type="entry name" value="ABC_tran_Xtn"/>
    <property type="match status" value="1"/>
</dbReference>
<dbReference type="InterPro" id="IPR022374">
    <property type="entry name" value="EttA"/>
</dbReference>
<evidence type="ECO:0000256" key="10">
    <source>
        <dbReference type="ARBA" id="ARBA00022884"/>
    </source>
</evidence>
<feature type="binding site" evidence="12">
    <location>
        <begin position="359"/>
        <end position="366"/>
    </location>
    <ligand>
        <name>ATP</name>
        <dbReference type="ChEBI" id="CHEBI:30616"/>
        <label>2</label>
    </ligand>
</feature>
<evidence type="ECO:0000256" key="3">
    <source>
        <dbReference type="ARBA" id="ARBA00022555"/>
    </source>
</evidence>
<sequence>MSPDFIYTMKDLRKVVPPKREILKGIWLSFFDGAKIGVLGLNGAGKSSLLRIMAGEDQDFIGEAFIGKGYTVGFLPQEPKLDPAKTVLQVVEEGVGQKKAILDRFNAVSARFSEPMDDDAMQKLLDEQAKLQDQIDAQNLWELDRTLEIAMDALRCPASETPVKTLSGGERRRVALCRLLLQRPDLLLLDEPTNHLDAESVAWLERFLKEYAGTVVAVTHDRYFLDNVAGWILELDRGAGIPWEGNYTSWLDQKRQRLAQEEKTESARQRTLERELEWVRMAPRARQAKGKARLAAYEKMLAEEGAQKLDQIEIYIPPGPRLGTVVIEADHLRKGFGDNLLIEDLSFKLPPAGIVGVIGPNGAGKTTLFRMITGQEQPDAGALRIGDTVKLAYVDQSRDALPGDANVWEAIAEGNETLQLGKRAMNSRSYVASFNFKGADQQKRVKDLSGGERNRVQLAHMLKSGANVLLLDEPTNDLDVDTLRALEEALIDFAGCAVIISHDRWFLDRVATHMLAFEGDSQVVWFEGNYQDYEKHRHERLGAEADQPHRIKYRKLVRA</sequence>
<evidence type="ECO:0000256" key="1">
    <source>
        <dbReference type="ARBA" id="ARBA00005868"/>
    </source>
</evidence>
<dbReference type="GO" id="GO:0019843">
    <property type="term" value="F:rRNA binding"/>
    <property type="evidence" value="ECO:0007669"/>
    <property type="project" value="UniProtKB-UniRule"/>
</dbReference>
<evidence type="ECO:0000256" key="8">
    <source>
        <dbReference type="ARBA" id="ARBA00022840"/>
    </source>
</evidence>
<keyword evidence="10 12" id="KW-0694">RNA-binding</keyword>
<dbReference type="GO" id="GO:0045900">
    <property type="term" value="P:negative regulation of translational elongation"/>
    <property type="evidence" value="ECO:0007669"/>
    <property type="project" value="UniProtKB-UniRule"/>
</dbReference>
<dbReference type="PROSITE" id="PS00211">
    <property type="entry name" value="ABC_TRANSPORTER_1"/>
    <property type="match status" value="1"/>
</dbReference>
<dbReference type="GO" id="GO:0005737">
    <property type="term" value="C:cytoplasm"/>
    <property type="evidence" value="ECO:0007669"/>
    <property type="project" value="UniProtKB-SubCell"/>
</dbReference>
<dbReference type="GO" id="GO:0016887">
    <property type="term" value="F:ATP hydrolysis activity"/>
    <property type="evidence" value="ECO:0007669"/>
    <property type="project" value="UniProtKB-UniRule"/>
</dbReference>
<evidence type="ECO:0000256" key="11">
    <source>
        <dbReference type="ARBA" id="ARBA00022917"/>
    </source>
</evidence>
<feature type="domain" description="ABC transporter" evidence="13">
    <location>
        <begin position="327"/>
        <end position="545"/>
    </location>
</feature>
<comment type="catalytic activity">
    <reaction evidence="12">
        <text>ATP + H2O = ADP + phosphate + H(+)</text>
        <dbReference type="Rhea" id="RHEA:13065"/>
        <dbReference type="ChEBI" id="CHEBI:15377"/>
        <dbReference type="ChEBI" id="CHEBI:15378"/>
        <dbReference type="ChEBI" id="CHEBI:30616"/>
        <dbReference type="ChEBI" id="CHEBI:43474"/>
        <dbReference type="ChEBI" id="CHEBI:456216"/>
    </reaction>
</comment>
<evidence type="ECO:0000256" key="12">
    <source>
        <dbReference type="HAMAP-Rule" id="MF_00847"/>
    </source>
</evidence>
<dbReference type="GO" id="GO:0000049">
    <property type="term" value="F:tRNA binding"/>
    <property type="evidence" value="ECO:0007669"/>
    <property type="project" value="UniProtKB-UniRule"/>
</dbReference>
<evidence type="ECO:0000256" key="6">
    <source>
        <dbReference type="ARBA" id="ARBA00022741"/>
    </source>
</evidence>
<evidence type="ECO:0000313" key="14">
    <source>
        <dbReference type="EMBL" id="TMQ71356.1"/>
    </source>
</evidence>
<comment type="domain">
    <text evidence="12">The arm domain is inserted in the first ABC transporter domain. Probably contacts ribosomal protein L1.</text>
</comment>
<dbReference type="Pfam" id="PF00005">
    <property type="entry name" value="ABC_tran"/>
    <property type="match status" value="2"/>
</dbReference>
<comment type="caution">
    <text evidence="14">The sequence shown here is derived from an EMBL/GenBank/DDBJ whole genome shotgun (WGS) entry which is preliminary data.</text>
</comment>
<dbReference type="EMBL" id="VBPB01000167">
    <property type="protein sequence ID" value="TMQ71356.1"/>
    <property type="molecule type" value="Genomic_DNA"/>
</dbReference>
<evidence type="ECO:0000256" key="5">
    <source>
        <dbReference type="ARBA" id="ARBA00022737"/>
    </source>
</evidence>
<keyword evidence="4 12" id="KW-0699">rRNA-binding</keyword>
<dbReference type="GO" id="GO:0006412">
    <property type="term" value="P:translation"/>
    <property type="evidence" value="ECO:0007669"/>
    <property type="project" value="UniProtKB-KW"/>
</dbReference>
<dbReference type="GO" id="GO:0043022">
    <property type="term" value="F:ribosome binding"/>
    <property type="evidence" value="ECO:0007669"/>
    <property type="project" value="UniProtKB-UniRule"/>
</dbReference>
<dbReference type="PROSITE" id="PS50893">
    <property type="entry name" value="ABC_TRANSPORTER_2"/>
    <property type="match status" value="2"/>
</dbReference>
<dbReference type="NCBIfam" id="TIGR03719">
    <property type="entry name" value="ABC_ABC_ChvD"/>
    <property type="match status" value="1"/>
</dbReference>
<keyword evidence="9 12" id="KW-0810">Translation regulation</keyword>
<dbReference type="FunFam" id="3.40.50.300:FF:000011">
    <property type="entry name" value="Putative ABC transporter ATP-binding component"/>
    <property type="match status" value="1"/>
</dbReference>
<evidence type="ECO:0000256" key="7">
    <source>
        <dbReference type="ARBA" id="ARBA00022801"/>
    </source>
</evidence>
<evidence type="ECO:0000259" key="13">
    <source>
        <dbReference type="PROSITE" id="PS50893"/>
    </source>
</evidence>
<dbReference type="InterPro" id="IPR017871">
    <property type="entry name" value="ABC_transporter-like_CS"/>
</dbReference>
<keyword evidence="8 12" id="KW-0067">ATP-binding</keyword>
<feature type="region of interest" description="PtIM" evidence="12">
    <location>
        <begin position="245"/>
        <end position="325"/>
    </location>
</feature>
<name>A0A538U636_UNCEI</name>
<feature type="binding site" evidence="12">
    <location>
        <begin position="40"/>
        <end position="47"/>
    </location>
    <ligand>
        <name>ATP</name>
        <dbReference type="ChEBI" id="CHEBI:30616"/>
        <label>1</label>
    </ligand>
</feature>
<comment type="function">
    <text evidence="12">A translation factor that gates the progression of the 70S ribosomal initiation complex (IC, containing tRNA(fMet) in the P-site) into the translation elongation cycle by using a mechanism sensitive to the ATP/ADP ratio. Binds to the 70S ribosome E-site where it modulates the state of the translating ribosome during subunit translocation. ATP hydrolysis probably frees it from the ribosome, which can enter the elongation phase.</text>
</comment>
<reference evidence="14 15" key="1">
    <citation type="journal article" date="2019" name="Nat. Microbiol.">
        <title>Mediterranean grassland soil C-N compound turnover is dependent on rainfall and depth, and is mediated by genomically divergent microorganisms.</title>
        <authorList>
            <person name="Diamond S."/>
            <person name="Andeer P.F."/>
            <person name="Li Z."/>
            <person name="Crits-Christoph A."/>
            <person name="Burstein D."/>
            <person name="Anantharaman K."/>
            <person name="Lane K.R."/>
            <person name="Thomas B.C."/>
            <person name="Pan C."/>
            <person name="Northen T.R."/>
            <person name="Banfield J.F."/>
        </authorList>
    </citation>
    <scope>NUCLEOTIDE SEQUENCE [LARGE SCALE GENOMIC DNA]</scope>
    <source>
        <strain evidence="14">WS_11</strain>
    </source>
</reference>
<dbReference type="InterPro" id="IPR003593">
    <property type="entry name" value="AAA+_ATPase"/>
</dbReference>
<keyword evidence="3 12" id="KW-0820">tRNA-binding</keyword>
<dbReference type="PANTHER" id="PTHR43858">
    <property type="entry name" value="ENERGY-DEPENDENT TRANSLATIONAL THROTTLE PROTEIN ETTA"/>
    <property type="match status" value="1"/>
</dbReference>
<comment type="subunit">
    <text evidence="12">Monomer. Probably contacts ribosomal proteins L1, L5, L33 and S7, the 16S and 23S rRNA and the P-site containing tRNA(fMet).</text>
</comment>
<proteinExistence type="inferred from homology"/>
<comment type="caution">
    <text evidence="12">Lacks conserved residue(s) required for the propagation of feature annotation.</text>
</comment>
<comment type="subcellular location">
    <subcellularLocation>
        <location evidence="12">Cytoplasm</location>
    </subcellularLocation>
    <text evidence="12">Associates with ribosomes and polysomes.</text>
</comment>
<keyword evidence="6 12" id="KW-0547">Nucleotide-binding</keyword>
<dbReference type="FunFam" id="3.40.50.300:FF:000183">
    <property type="entry name" value="ABC transporter ATP-binding protein yjjK"/>
    <property type="match status" value="1"/>
</dbReference>
<accession>A0A538U636</accession>
<keyword evidence="7 12" id="KW-0378">Hydrolase</keyword>
<protein>
    <recommendedName>
        <fullName evidence="12">Energy-dependent translational throttle protein EttA</fullName>
        <ecNumber evidence="12">3.6.1.-</ecNumber>
    </recommendedName>
    <alternativeName>
        <fullName evidence="12">Translational regulatory factor EttA</fullName>
    </alternativeName>
</protein>
<evidence type="ECO:0000313" key="15">
    <source>
        <dbReference type="Proteomes" id="UP000319771"/>
    </source>
</evidence>
<dbReference type="CDD" id="cd03221">
    <property type="entry name" value="ABCF_EF-3"/>
    <property type="match status" value="1"/>
</dbReference>
<evidence type="ECO:0000256" key="9">
    <source>
        <dbReference type="ARBA" id="ARBA00022845"/>
    </source>
</evidence>
<dbReference type="Proteomes" id="UP000319771">
    <property type="component" value="Unassembled WGS sequence"/>
</dbReference>
<keyword evidence="11 12" id="KW-0648">Protein biosynthesis</keyword>
<comment type="domain">
    <text evidence="12">The P-site tRNA interaction motif (PtIM domain) probably interacts with the P-site tRNA(fMet) as well as the 23S rRNA.</text>
</comment>
<dbReference type="EC" id="3.6.1.-" evidence="12"/>
<dbReference type="SMART" id="SM00382">
    <property type="entry name" value="AAA"/>
    <property type="match status" value="2"/>
</dbReference>
<dbReference type="NCBIfam" id="NF008775">
    <property type="entry name" value="PRK11819.1"/>
    <property type="match status" value="1"/>
</dbReference>
<evidence type="ECO:0000256" key="2">
    <source>
        <dbReference type="ARBA" id="ARBA00022490"/>
    </source>
</evidence>
<organism evidence="14 15">
    <name type="scientific">Eiseniibacteriota bacterium</name>
    <dbReference type="NCBI Taxonomy" id="2212470"/>
    <lineage>
        <taxon>Bacteria</taxon>
        <taxon>Candidatus Eiseniibacteriota</taxon>
    </lineage>
</organism>
<dbReference type="Gene3D" id="3.40.50.300">
    <property type="entry name" value="P-loop containing nucleotide triphosphate hydrolases"/>
    <property type="match status" value="2"/>
</dbReference>
<gene>
    <name evidence="12 14" type="primary">ettA</name>
    <name evidence="14" type="ORF">E6K81_10235</name>
</gene>
<comment type="similarity">
    <text evidence="1 12">Belongs to the ABC transporter superfamily. ABCF family. Translational throttle EttA subfamily.</text>
</comment>
<dbReference type="AlphaFoldDB" id="A0A538U636"/>
<feature type="domain" description="ABC transporter" evidence="13">
    <location>
        <begin position="7"/>
        <end position="262"/>
    </location>
</feature>
<dbReference type="GO" id="GO:0005524">
    <property type="term" value="F:ATP binding"/>
    <property type="evidence" value="ECO:0007669"/>
    <property type="project" value="UniProtKB-UniRule"/>
</dbReference>
<dbReference type="PANTHER" id="PTHR43858:SF1">
    <property type="entry name" value="ABC TRANSPORTER-RELATED PROTEIN"/>
    <property type="match status" value="1"/>
</dbReference>
<dbReference type="InterPro" id="IPR027417">
    <property type="entry name" value="P-loop_NTPase"/>
</dbReference>
<dbReference type="InterPro" id="IPR003439">
    <property type="entry name" value="ABC_transporter-like_ATP-bd"/>
</dbReference>
<evidence type="ECO:0000256" key="4">
    <source>
        <dbReference type="ARBA" id="ARBA00022730"/>
    </source>
</evidence>
<keyword evidence="2 12" id="KW-0963">Cytoplasm</keyword>
<keyword evidence="5 12" id="KW-0677">Repeat</keyword>
<dbReference type="SUPFAM" id="SSF52540">
    <property type="entry name" value="P-loop containing nucleoside triphosphate hydrolases"/>
    <property type="match status" value="2"/>
</dbReference>